<gene>
    <name evidence="11" type="primary">miaB_1</name>
    <name evidence="11" type="ORF">OHAEDELL_00040</name>
</gene>
<dbReference type="Pfam" id="PF02310">
    <property type="entry name" value="B12-binding"/>
    <property type="match status" value="1"/>
</dbReference>
<dbReference type="SMART" id="SM00729">
    <property type="entry name" value="Elp3"/>
    <property type="match status" value="1"/>
</dbReference>
<dbReference type="InterPro" id="IPR051198">
    <property type="entry name" value="BchE-like"/>
</dbReference>
<keyword evidence="5" id="KW-0949">S-adenosyl-L-methionine</keyword>
<keyword evidence="6" id="KW-0479">Metal-binding</keyword>
<keyword evidence="4 11" id="KW-0808">Transferase</keyword>
<evidence type="ECO:0000256" key="4">
    <source>
        <dbReference type="ARBA" id="ARBA00022679"/>
    </source>
</evidence>
<evidence type="ECO:0000256" key="2">
    <source>
        <dbReference type="ARBA" id="ARBA00010854"/>
    </source>
</evidence>
<dbReference type="GO" id="GO:0031419">
    <property type="term" value="F:cobalamin binding"/>
    <property type="evidence" value="ECO:0007669"/>
    <property type="project" value="InterPro"/>
</dbReference>
<dbReference type="EC" id="2.8.4.3" evidence="11"/>
<evidence type="ECO:0000256" key="1">
    <source>
        <dbReference type="ARBA" id="ARBA00001966"/>
    </source>
</evidence>
<evidence type="ECO:0000256" key="8">
    <source>
        <dbReference type="ARBA" id="ARBA00023014"/>
    </source>
</evidence>
<evidence type="ECO:0000313" key="11">
    <source>
        <dbReference type="EMBL" id="QNO57812.1"/>
    </source>
</evidence>
<organism evidence="11">
    <name type="scientific">Candidatus Methanophaga sp. ANME-1 ERB7</name>
    <dbReference type="NCBI Taxonomy" id="2759913"/>
    <lineage>
        <taxon>Archaea</taxon>
        <taxon>Methanobacteriati</taxon>
        <taxon>Methanobacteriota</taxon>
        <taxon>Stenosarchaea group</taxon>
        <taxon>Methanomicrobia</taxon>
        <taxon>Candidatus Methanophagales</taxon>
        <taxon>Candidatus Methanophagaceae</taxon>
        <taxon>Candidatus Methanophaga</taxon>
    </lineage>
</organism>
<dbReference type="Pfam" id="PF04055">
    <property type="entry name" value="Radical_SAM"/>
    <property type="match status" value="1"/>
</dbReference>
<keyword evidence="3" id="KW-0489">Methyltransferase</keyword>
<dbReference type="InterPro" id="IPR023404">
    <property type="entry name" value="rSAM_horseshoe"/>
</dbReference>
<dbReference type="InterPro" id="IPR034466">
    <property type="entry name" value="Methyltransferase_Class_B"/>
</dbReference>
<dbReference type="SUPFAM" id="SSF52242">
    <property type="entry name" value="Cobalamin (vitamin B12)-binding domain"/>
    <property type="match status" value="1"/>
</dbReference>
<sequence length="455" mass="51067">MLVQPNSASAVKTVIGTTGVPLSLAYLGAALREEHKIRIIDALTLDYGTEELKGELKKHEPDVVGITATTPAIYGAYDVARLVKEFNPDVKTVIGGPHATFTANGTLDECPELDVVVRHEGEHTFKELADAFENGTPLKNIAGICFRENGGIKETEGRPYIKNLDEIPFPAYDLLPMNEYRLGDRRYGMMMTSRGCPYACIFCASSLLCGKKWRARSAENVIEELRMLKDEFGVREIEFMDDTFTLSNGRANEICDLIIGDNLDISWSCSAHANTIDYKLANKLKKAGCHDIFIGAESGSQRILDFIGKSTTLARIEKAVETTKRAGLNTLASFILGVPGETRAMIKDTIKFARKLNPKYAQFTLCTPYPGTRLFELAKEKGMLITSDWRRYTTVEPIMHIPGITAEELKKLFNWAYISFYLRPRFVFSELINRRTFLVKKAISGVYTYYRTNRK</sequence>
<dbReference type="GO" id="GO:0046872">
    <property type="term" value="F:metal ion binding"/>
    <property type="evidence" value="ECO:0007669"/>
    <property type="project" value="UniProtKB-KW"/>
</dbReference>
<dbReference type="InterPro" id="IPR058240">
    <property type="entry name" value="rSAM_sf"/>
</dbReference>
<dbReference type="PANTHER" id="PTHR43409:SF7">
    <property type="entry name" value="BLL1977 PROTEIN"/>
    <property type="match status" value="1"/>
</dbReference>
<dbReference type="InterPro" id="IPR006158">
    <property type="entry name" value="Cobalamin-bd"/>
</dbReference>
<evidence type="ECO:0000256" key="7">
    <source>
        <dbReference type="ARBA" id="ARBA00023004"/>
    </source>
</evidence>
<evidence type="ECO:0000259" key="10">
    <source>
        <dbReference type="PROSITE" id="PS51918"/>
    </source>
</evidence>
<name>A0A7G9ZC28_9EURY</name>
<dbReference type="PROSITE" id="PS51332">
    <property type="entry name" value="B12_BINDING"/>
    <property type="match status" value="1"/>
</dbReference>
<keyword evidence="8" id="KW-0411">Iron-sulfur</keyword>
<dbReference type="CDD" id="cd01335">
    <property type="entry name" value="Radical_SAM"/>
    <property type="match status" value="1"/>
</dbReference>
<feature type="domain" description="Radical SAM core" evidence="10">
    <location>
        <begin position="182"/>
        <end position="405"/>
    </location>
</feature>
<dbReference type="PANTHER" id="PTHR43409">
    <property type="entry name" value="ANAEROBIC MAGNESIUM-PROTOPORPHYRIN IX MONOMETHYL ESTER CYCLASE-RELATED"/>
    <property type="match status" value="1"/>
</dbReference>
<evidence type="ECO:0000259" key="9">
    <source>
        <dbReference type="PROSITE" id="PS51332"/>
    </source>
</evidence>
<comment type="cofactor">
    <cofactor evidence="1">
        <name>[4Fe-4S] cluster</name>
        <dbReference type="ChEBI" id="CHEBI:49883"/>
    </cofactor>
</comment>
<dbReference type="SFLD" id="SFLDG01082">
    <property type="entry name" value="B12-binding_domain_containing"/>
    <property type="match status" value="1"/>
</dbReference>
<dbReference type="GO" id="GO:0035597">
    <property type="term" value="F:tRNA-2-methylthio-N(6)-dimethylallyladenosine(37) synthase activity"/>
    <property type="evidence" value="ECO:0007669"/>
    <property type="project" value="UniProtKB-EC"/>
</dbReference>
<protein>
    <submittedName>
        <fullName evidence="11">tRNA-2-methylthio-N(6)-dimethylallyladenosine synthase</fullName>
        <ecNumber evidence="11">2.8.4.3</ecNumber>
    </submittedName>
</protein>
<dbReference type="EMBL" id="MT631702">
    <property type="protein sequence ID" value="QNO57812.1"/>
    <property type="molecule type" value="Genomic_DNA"/>
</dbReference>
<comment type="similarity">
    <text evidence="2">Belongs to the methylamine corrinoid protein family.</text>
</comment>
<keyword evidence="7" id="KW-0408">Iron</keyword>
<dbReference type="Gene3D" id="3.80.30.20">
    <property type="entry name" value="tm_1862 like domain"/>
    <property type="match status" value="1"/>
</dbReference>
<dbReference type="CDD" id="cd02068">
    <property type="entry name" value="radical_SAM_B12_BD"/>
    <property type="match status" value="1"/>
</dbReference>
<dbReference type="SFLD" id="SFLDS00029">
    <property type="entry name" value="Radical_SAM"/>
    <property type="match status" value="1"/>
</dbReference>
<dbReference type="GO" id="GO:0051539">
    <property type="term" value="F:4 iron, 4 sulfur cluster binding"/>
    <property type="evidence" value="ECO:0007669"/>
    <property type="project" value="UniProtKB-KW"/>
</dbReference>
<accession>A0A7G9ZC28</accession>
<dbReference type="SUPFAM" id="SSF102114">
    <property type="entry name" value="Radical SAM enzymes"/>
    <property type="match status" value="1"/>
</dbReference>
<dbReference type="AlphaFoldDB" id="A0A7G9ZC28"/>
<dbReference type="InterPro" id="IPR036724">
    <property type="entry name" value="Cobalamin-bd_sf"/>
</dbReference>
<feature type="domain" description="B12-binding" evidence="9">
    <location>
        <begin position="7"/>
        <end position="139"/>
    </location>
</feature>
<dbReference type="InterPro" id="IPR007197">
    <property type="entry name" value="rSAM"/>
</dbReference>
<dbReference type="PROSITE" id="PS51918">
    <property type="entry name" value="RADICAL_SAM"/>
    <property type="match status" value="1"/>
</dbReference>
<proteinExistence type="inferred from homology"/>
<dbReference type="SFLD" id="SFLDG01123">
    <property type="entry name" value="methyltransferase_(Class_B)"/>
    <property type="match status" value="1"/>
</dbReference>
<evidence type="ECO:0000256" key="3">
    <source>
        <dbReference type="ARBA" id="ARBA00022603"/>
    </source>
</evidence>
<evidence type="ECO:0000256" key="6">
    <source>
        <dbReference type="ARBA" id="ARBA00022723"/>
    </source>
</evidence>
<reference evidence="11" key="1">
    <citation type="submission" date="2020-06" db="EMBL/GenBank/DDBJ databases">
        <title>Unique genomic features of the anaerobic methanotrophic archaea.</title>
        <authorList>
            <person name="Chadwick G.L."/>
            <person name="Skennerton C.T."/>
            <person name="Laso-Perez R."/>
            <person name="Leu A.O."/>
            <person name="Speth D.R."/>
            <person name="Yu H."/>
            <person name="Morgan-Lang C."/>
            <person name="Hatzenpichler R."/>
            <person name="Goudeau D."/>
            <person name="Malmstrom R."/>
            <person name="Brazelton W.J."/>
            <person name="Woyke T."/>
            <person name="Hallam S.J."/>
            <person name="Tyson G.W."/>
            <person name="Wegener G."/>
            <person name="Boetius A."/>
            <person name="Orphan V."/>
        </authorList>
    </citation>
    <scope>NUCLEOTIDE SEQUENCE</scope>
</reference>
<evidence type="ECO:0000256" key="5">
    <source>
        <dbReference type="ARBA" id="ARBA00022691"/>
    </source>
</evidence>
<dbReference type="Gene3D" id="3.40.50.280">
    <property type="entry name" value="Cobalamin-binding domain"/>
    <property type="match status" value="1"/>
</dbReference>
<dbReference type="InterPro" id="IPR006638">
    <property type="entry name" value="Elp3/MiaA/NifB-like_rSAM"/>
</dbReference>